<dbReference type="Pfam" id="PF21849">
    <property type="entry name" value="DUF6908"/>
    <property type="match status" value="1"/>
</dbReference>
<protein>
    <recommendedName>
        <fullName evidence="1">DUF6908 domain-containing protein</fullName>
    </recommendedName>
</protein>
<feature type="domain" description="DUF6908" evidence="1">
    <location>
        <begin position="18"/>
        <end position="126"/>
    </location>
</feature>
<evidence type="ECO:0000259" key="1">
    <source>
        <dbReference type="Pfam" id="PF21849"/>
    </source>
</evidence>
<proteinExistence type="predicted"/>
<gene>
    <name evidence="2" type="ORF">SDC9_140674</name>
</gene>
<accession>A0A645DW52</accession>
<sequence>MDRKIYKEIFSRLQTLGILDETGVMKTEYMRFQSPGLMDLHVDRLTENTISLAHNGKQNGDVMADPDMQIWLHTEHKDAEALSYQNDYMGVYQEVYSSSGNFNPKLKKDLNEFLNDWLHNIIEVQKYTLAETKTEDE</sequence>
<dbReference type="AlphaFoldDB" id="A0A645DW52"/>
<evidence type="ECO:0000313" key="2">
    <source>
        <dbReference type="EMBL" id="MPM93535.1"/>
    </source>
</evidence>
<comment type="caution">
    <text evidence="2">The sequence shown here is derived from an EMBL/GenBank/DDBJ whole genome shotgun (WGS) entry which is preliminary data.</text>
</comment>
<reference evidence="2" key="1">
    <citation type="submission" date="2019-08" db="EMBL/GenBank/DDBJ databases">
        <authorList>
            <person name="Kucharzyk K."/>
            <person name="Murdoch R.W."/>
            <person name="Higgins S."/>
            <person name="Loffler F."/>
        </authorList>
    </citation>
    <scope>NUCLEOTIDE SEQUENCE</scope>
</reference>
<name>A0A645DW52_9ZZZZ</name>
<dbReference type="EMBL" id="VSSQ01040322">
    <property type="protein sequence ID" value="MPM93535.1"/>
    <property type="molecule type" value="Genomic_DNA"/>
</dbReference>
<dbReference type="InterPro" id="IPR054203">
    <property type="entry name" value="DUF6908"/>
</dbReference>
<organism evidence="2">
    <name type="scientific">bioreactor metagenome</name>
    <dbReference type="NCBI Taxonomy" id="1076179"/>
    <lineage>
        <taxon>unclassified sequences</taxon>
        <taxon>metagenomes</taxon>
        <taxon>ecological metagenomes</taxon>
    </lineage>
</organism>